<keyword evidence="2" id="KW-1185">Reference proteome</keyword>
<gene>
    <name evidence="1" type="ORF">RHMOL_Rhmol04G0095800</name>
</gene>
<reference evidence="1" key="1">
    <citation type="submission" date="2022-02" db="EMBL/GenBank/DDBJ databases">
        <title>Plant Genome Project.</title>
        <authorList>
            <person name="Zhang R.-G."/>
        </authorList>
    </citation>
    <scope>NUCLEOTIDE SEQUENCE</scope>
    <source>
        <strain evidence="1">AT1</strain>
    </source>
</reference>
<proteinExistence type="predicted"/>
<evidence type="ECO:0000313" key="1">
    <source>
        <dbReference type="EMBL" id="KAI8558464.1"/>
    </source>
</evidence>
<accession>A0ACC0NZU0</accession>
<evidence type="ECO:0000313" key="2">
    <source>
        <dbReference type="Proteomes" id="UP001062846"/>
    </source>
</evidence>
<organism evidence="1 2">
    <name type="scientific">Rhododendron molle</name>
    <name type="common">Chinese azalea</name>
    <name type="synonym">Azalea mollis</name>
    <dbReference type="NCBI Taxonomy" id="49168"/>
    <lineage>
        <taxon>Eukaryota</taxon>
        <taxon>Viridiplantae</taxon>
        <taxon>Streptophyta</taxon>
        <taxon>Embryophyta</taxon>
        <taxon>Tracheophyta</taxon>
        <taxon>Spermatophyta</taxon>
        <taxon>Magnoliopsida</taxon>
        <taxon>eudicotyledons</taxon>
        <taxon>Gunneridae</taxon>
        <taxon>Pentapetalae</taxon>
        <taxon>asterids</taxon>
        <taxon>Ericales</taxon>
        <taxon>Ericaceae</taxon>
        <taxon>Ericoideae</taxon>
        <taxon>Rhodoreae</taxon>
        <taxon>Rhododendron</taxon>
    </lineage>
</organism>
<comment type="caution">
    <text evidence="1">The sequence shown here is derived from an EMBL/GenBank/DDBJ whole genome shotgun (WGS) entry which is preliminary data.</text>
</comment>
<dbReference type="Proteomes" id="UP001062846">
    <property type="component" value="Chromosome 4"/>
</dbReference>
<sequence>MFTAPHVCTEWRRKQKINSLGMVENRSGSNDTSFNLALVSSSLLEKKLAVGDPTKRRRQGRPPVNRKQQRIEKIIQKIKQSSKNGKASRGNAKNVTVSLDNMDVELPKVHTMEVDEVIMQGSVNCSTSQMVGSHGGMWSYNLDEPLTNL</sequence>
<dbReference type="EMBL" id="CM046391">
    <property type="protein sequence ID" value="KAI8558464.1"/>
    <property type="molecule type" value="Genomic_DNA"/>
</dbReference>
<protein>
    <submittedName>
        <fullName evidence="1">Uncharacterized protein</fullName>
    </submittedName>
</protein>
<name>A0ACC0NZU0_RHOML</name>